<name>A0A518IGH1_9PLAN</name>
<organism evidence="3 4">
    <name type="scientific">Gimesia fumaroli</name>
    <dbReference type="NCBI Taxonomy" id="2527976"/>
    <lineage>
        <taxon>Bacteria</taxon>
        <taxon>Pseudomonadati</taxon>
        <taxon>Planctomycetota</taxon>
        <taxon>Planctomycetia</taxon>
        <taxon>Planctomycetales</taxon>
        <taxon>Planctomycetaceae</taxon>
        <taxon>Gimesia</taxon>
    </lineage>
</organism>
<dbReference type="OrthoDB" id="269473at2"/>
<dbReference type="InterPro" id="IPR001173">
    <property type="entry name" value="Glyco_trans_2-like"/>
</dbReference>
<feature type="region of interest" description="Disordered" evidence="1">
    <location>
        <begin position="552"/>
        <end position="575"/>
    </location>
</feature>
<proteinExistence type="predicted"/>
<reference evidence="3 4" key="1">
    <citation type="submission" date="2019-03" db="EMBL/GenBank/DDBJ databases">
        <title>Deep-cultivation of Planctomycetes and their phenomic and genomic characterization uncovers novel biology.</title>
        <authorList>
            <person name="Wiegand S."/>
            <person name="Jogler M."/>
            <person name="Boedeker C."/>
            <person name="Pinto D."/>
            <person name="Vollmers J."/>
            <person name="Rivas-Marin E."/>
            <person name="Kohn T."/>
            <person name="Peeters S.H."/>
            <person name="Heuer A."/>
            <person name="Rast P."/>
            <person name="Oberbeckmann S."/>
            <person name="Bunk B."/>
            <person name="Jeske O."/>
            <person name="Meyerdierks A."/>
            <person name="Storesund J.E."/>
            <person name="Kallscheuer N."/>
            <person name="Luecker S."/>
            <person name="Lage O.M."/>
            <person name="Pohl T."/>
            <person name="Merkel B.J."/>
            <person name="Hornburger P."/>
            <person name="Mueller R.-W."/>
            <person name="Bruemmer F."/>
            <person name="Labrenz M."/>
            <person name="Spormann A.M."/>
            <person name="Op den Camp H."/>
            <person name="Overmann J."/>
            <person name="Amann R."/>
            <person name="Jetten M.S.M."/>
            <person name="Mascher T."/>
            <person name="Medema M.H."/>
            <person name="Devos D.P."/>
            <person name="Kaster A.-K."/>
            <person name="Ovreas L."/>
            <person name="Rohde M."/>
            <person name="Galperin M.Y."/>
            <person name="Jogler C."/>
        </authorList>
    </citation>
    <scope>NUCLEOTIDE SEQUENCE [LARGE SCALE GENOMIC DNA]</scope>
    <source>
        <strain evidence="3 4">Enr17</strain>
    </source>
</reference>
<feature type="region of interest" description="Disordered" evidence="1">
    <location>
        <begin position="246"/>
        <end position="267"/>
    </location>
</feature>
<dbReference type="Gene3D" id="3.90.550.10">
    <property type="entry name" value="Spore Coat Polysaccharide Biosynthesis Protein SpsA, Chain A"/>
    <property type="match status" value="1"/>
</dbReference>
<dbReference type="SUPFAM" id="SSF53448">
    <property type="entry name" value="Nucleotide-diphospho-sugar transferases"/>
    <property type="match status" value="1"/>
</dbReference>
<dbReference type="RefSeq" id="WP_145311542.1">
    <property type="nucleotide sequence ID" value="NZ_CP037452.1"/>
</dbReference>
<sequence>MDNSRVRNVKHWAVGITTAPRKKSTLLQTLDSLKAAGWDSPRLFAEPGVEIPFEFNRLPVSRRDETLGAFPNWYLALTELVLRNPRAEAFLLCQDDVLFTSDIRDYLEHSLWPAKQVGVVSIYCPSHYPQTEKPGFIREDRGWKSWGALAYIFSNPAARAILSDSMVLNHRDFGPAEGLHHIDSVVGYWCERNQLSYFVHSPSLAQHIGDSSTIYPRANASGNRQAKDFRDQFNLKLNSARTTNVSEQLSFESNMRPPKSRNGFTPLKAPTLIQDKVSPTETNPSNNQNERIGRSIPKVFSPVKPQTKQKTYSCDVILPYSQPNYRYLEDSIKSVLNQNFVITTIHLINDGVNEDPIGAKYSRLSNVRWYKNTDQPVGPYITYNRLFDYLEHDIIANQDSDDLSLPMRLYKSIQLIEQGYDIVGGSMEQFVTYDDSSKRMWQALSKKPYHHSGIYYAASPSGSVVNSTAVMKKSVYEACNGMAPWIAGADSEFYERCIQAGFKAAAMQDVIALRRLHNPSLSNDQVNSGHGSNLREEIKKMTAESIARQKLGSDHSIGGLSKHRNDKELTQIKGK</sequence>
<evidence type="ECO:0000256" key="1">
    <source>
        <dbReference type="SAM" id="MobiDB-lite"/>
    </source>
</evidence>
<dbReference type="AlphaFoldDB" id="A0A518IGH1"/>
<dbReference type="Proteomes" id="UP000318313">
    <property type="component" value="Chromosome"/>
</dbReference>
<feature type="compositionally biased region" description="Basic and acidic residues" evidence="1">
    <location>
        <begin position="563"/>
        <end position="575"/>
    </location>
</feature>
<protein>
    <submittedName>
        <fullName evidence="3">Glycosyl transferase family 2</fullName>
    </submittedName>
</protein>
<dbReference type="KEGG" id="gfm:Enr17x_42500"/>
<feature type="domain" description="Glycosyltransferase 2-like" evidence="2">
    <location>
        <begin position="325"/>
        <end position="477"/>
    </location>
</feature>
<gene>
    <name evidence="3" type="ORF">Enr17x_42500</name>
</gene>
<keyword evidence="4" id="KW-1185">Reference proteome</keyword>
<dbReference type="EMBL" id="CP037452">
    <property type="protein sequence ID" value="QDV52190.1"/>
    <property type="molecule type" value="Genomic_DNA"/>
</dbReference>
<dbReference type="GO" id="GO:0016740">
    <property type="term" value="F:transferase activity"/>
    <property type="evidence" value="ECO:0007669"/>
    <property type="project" value="UniProtKB-KW"/>
</dbReference>
<dbReference type="Pfam" id="PF00535">
    <property type="entry name" value="Glycos_transf_2"/>
    <property type="match status" value="1"/>
</dbReference>
<dbReference type="InterPro" id="IPR029044">
    <property type="entry name" value="Nucleotide-diphossugar_trans"/>
</dbReference>
<evidence type="ECO:0000313" key="4">
    <source>
        <dbReference type="Proteomes" id="UP000318313"/>
    </source>
</evidence>
<accession>A0A518IGH1</accession>
<evidence type="ECO:0000259" key="2">
    <source>
        <dbReference type="Pfam" id="PF00535"/>
    </source>
</evidence>
<keyword evidence="3" id="KW-0808">Transferase</keyword>
<evidence type="ECO:0000313" key="3">
    <source>
        <dbReference type="EMBL" id="QDV52190.1"/>
    </source>
</evidence>